<dbReference type="InterPro" id="IPR002187">
    <property type="entry name" value="N-reg_PII"/>
</dbReference>
<dbReference type="Gene3D" id="3.30.70.120">
    <property type="match status" value="1"/>
</dbReference>
<dbReference type="Proteomes" id="UP000035331">
    <property type="component" value="Chromosome"/>
</dbReference>
<dbReference type="EMBL" id="CP008746">
    <property type="protein sequence ID" value="AKJ38005.1"/>
    <property type="molecule type" value="Genomic_DNA"/>
</dbReference>
<accession>A0A0G3CBD8</accession>
<protein>
    <submittedName>
        <fullName evidence="1">Nitrogen regulatory protein P-II</fullName>
    </submittedName>
</protein>
<gene>
    <name evidence="1" type="ORF">MCM1_0942</name>
</gene>
<dbReference type="SUPFAM" id="SSF54913">
    <property type="entry name" value="GlnB-like"/>
    <property type="match status" value="1"/>
</dbReference>
<proteinExistence type="predicted"/>
<dbReference type="InterPro" id="IPR011322">
    <property type="entry name" value="N-reg_PII-like_a/b"/>
</dbReference>
<dbReference type="GO" id="GO:0006808">
    <property type="term" value="P:regulation of nitrogen utilization"/>
    <property type="evidence" value="ECO:0007669"/>
    <property type="project" value="InterPro"/>
</dbReference>
<dbReference type="GO" id="GO:0005829">
    <property type="term" value="C:cytosol"/>
    <property type="evidence" value="ECO:0007669"/>
    <property type="project" value="TreeGrafter"/>
</dbReference>
<name>A0A0G3CBD8_METBA</name>
<dbReference type="PATRIC" id="fig|796385.3.peg.1175"/>
<dbReference type="GeneID" id="24799884"/>
<dbReference type="InterPro" id="IPR015867">
    <property type="entry name" value="N-reg_PII/ATP_PRibTrfase_C"/>
</dbReference>
<evidence type="ECO:0000313" key="1">
    <source>
        <dbReference type="EMBL" id="AKJ38005.1"/>
    </source>
</evidence>
<dbReference type="GO" id="GO:0030234">
    <property type="term" value="F:enzyme regulator activity"/>
    <property type="evidence" value="ECO:0007669"/>
    <property type="project" value="InterPro"/>
</dbReference>
<dbReference type="PANTHER" id="PTHR30115">
    <property type="entry name" value="NITROGEN REGULATORY PROTEIN P-II"/>
    <property type="match status" value="1"/>
</dbReference>
<dbReference type="AlphaFoldDB" id="A0A0G3CBD8"/>
<organism evidence="1 2">
    <name type="scientific">Methanosarcina barkeri CM1</name>
    <dbReference type="NCBI Taxonomy" id="796385"/>
    <lineage>
        <taxon>Archaea</taxon>
        <taxon>Methanobacteriati</taxon>
        <taxon>Methanobacteriota</taxon>
        <taxon>Stenosarchaea group</taxon>
        <taxon>Methanomicrobia</taxon>
        <taxon>Methanosarcinales</taxon>
        <taxon>Methanosarcinaceae</taxon>
        <taxon>Methanosarcina</taxon>
    </lineage>
</organism>
<dbReference type="GO" id="GO:0005524">
    <property type="term" value="F:ATP binding"/>
    <property type="evidence" value="ECO:0007669"/>
    <property type="project" value="TreeGrafter"/>
</dbReference>
<dbReference type="SMART" id="SM00938">
    <property type="entry name" value="P-II"/>
    <property type="match status" value="1"/>
</dbReference>
<reference evidence="1 2" key="2">
    <citation type="journal article" date="2015" name="Stand. Genomic Sci.">
        <title>The complete genome sequence of the rumen methanogen Methanosarcina barkeri CM1.</title>
        <authorList>
            <person name="Lambie S.C."/>
            <person name="Kelly W.J."/>
            <person name="Leahy S.C."/>
            <person name="Li D."/>
            <person name="Reilly K."/>
            <person name="McAllister T.A."/>
            <person name="Valle E.R."/>
            <person name="Attwood G.T."/>
            <person name="Altermann E."/>
        </authorList>
    </citation>
    <scope>NUCLEOTIDE SEQUENCE [LARGE SCALE GENOMIC DNA]</scope>
    <source>
        <strain evidence="1 2">CM1</strain>
    </source>
</reference>
<dbReference type="Pfam" id="PF00543">
    <property type="entry name" value="P-II"/>
    <property type="match status" value="1"/>
</dbReference>
<dbReference type="RefSeq" id="WP_230629192.1">
    <property type="nucleotide sequence ID" value="NZ_CP008746.1"/>
</dbReference>
<evidence type="ECO:0000313" key="2">
    <source>
        <dbReference type="Proteomes" id="UP000035331"/>
    </source>
</evidence>
<reference evidence="2" key="1">
    <citation type="submission" date="2014-06" db="EMBL/GenBank/DDBJ databases">
        <title>The complete genome sequence of Methanosarcina barkeri CM1.</title>
        <authorList>
            <consortium name="Pastoral Greenhouse Gas Research Consortium"/>
            <person name="Lambie S.C."/>
            <person name="Leahy S.C."/>
            <person name="Kelly W.J."/>
            <person name="Li D."/>
            <person name="Reilly K."/>
            <person name="Attwood G.T."/>
            <person name="Altermann E."/>
        </authorList>
    </citation>
    <scope>NUCLEOTIDE SEQUENCE [LARGE SCALE GENOMIC DNA]</scope>
    <source>
        <strain evidence="2">CM1</strain>
    </source>
</reference>
<sequence length="119" mass="13075">MITMKYIIAMIRPEKLDNVKKEIQKIGAHGLTVSSVSGYGAQGGHLNVDRAKTEKYEANLLDKVKIEIAVKDEFLQTTVEAIERGSKDVDGYIGSGKIFVLPLGDVIRIRTKETGNDAL</sequence>
<dbReference type="PROSITE" id="PS51343">
    <property type="entry name" value="PII_GLNB_DOM"/>
    <property type="match status" value="1"/>
</dbReference>
<dbReference type="PANTHER" id="PTHR30115:SF18">
    <property type="entry name" value="NITROGEN REGULATORY PROTEIN P-II"/>
    <property type="match status" value="1"/>
</dbReference>
<dbReference type="PRINTS" id="PR00340">
    <property type="entry name" value="PIIGLNB"/>
</dbReference>